<accession>A0ABV4QBQ6</accession>
<dbReference type="RefSeq" id="WP_371950520.1">
    <property type="nucleotide sequence ID" value="NZ_JAXCEI010000007.1"/>
</dbReference>
<dbReference type="InterPro" id="IPR018891">
    <property type="entry name" value="AIPR_C"/>
</dbReference>
<organism evidence="3 4">
    <name type="scientific">Actinomadura monticuli</name>
    <dbReference type="NCBI Taxonomy" id="3097367"/>
    <lineage>
        <taxon>Bacteria</taxon>
        <taxon>Bacillati</taxon>
        <taxon>Actinomycetota</taxon>
        <taxon>Actinomycetes</taxon>
        <taxon>Streptosporangiales</taxon>
        <taxon>Thermomonosporaceae</taxon>
        <taxon>Actinomadura</taxon>
    </lineage>
</organism>
<dbReference type="Proteomes" id="UP001569963">
    <property type="component" value="Unassembled WGS sequence"/>
</dbReference>
<dbReference type="Pfam" id="PF10592">
    <property type="entry name" value="AIPR"/>
    <property type="match status" value="1"/>
</dbReference>
<reference evidence="3 4" key="1">
    <citation type="submission" date="2023-11" db="EMBL/GenBank/DDBJ databases">
        <title>Actinomadura monticuli sp. nov., isolated from volcanic ash.</title>
        <authorList>
            <person name="Lee S.D."/>
            <person name="Yang H."/>
            <person name="Kim I.S."/>
        </authorList>
    </citation>
    <scope>NUCLEOTIDE SEQUENCE [LARGE SCALE GENOMIC DNA]</scope>
    <source>
        <strain evidence="3 4">DLS-62</strain>
    </source>
</reference>
<feature type="domain" description="Abortive phage infection protein C-terminal" evidence="2">
    <location>
        <begin position="251"/>
        <end position="401"/>
    </location>
</feature>
<evidence type="ECO:0000256" key="1">
    <source>
        <dbReference type="SAM" id="MobiDB-lite"/>
    </source>
</evidence>
<name>A0ABV4QBQ6_9ACTN</name>
<evidence type="ECO:0000259" key="2">
    <source>
        <dbReference type="Pfam" id="PF10592"/>
    </source>
</evidence>
<proteinExistence type="predicted"/>
<comment type="caution">
    <text evidence="3">The sequence shown here is derived from an EMBL/GenBank/DDBJ whole genome shotgun (WGS) entry which is preliminary data.</text>
</comment>
<feature type="compositionally biased region" description="Basic residues" evidence="1">
    <location>
        <begin position="588"/>
        <end position="597"/>
    </location>
</feature>
<sequence length="711" mass="79727">MSSGQGGDRRIPLEVQHVRQALLRDYEGLIYDDDLKRYQGAAWEQRFLSRALTASAVRLVTGCDYEAAGQAVIDGENDQGIDGVAVDESSRKVWLVQAKWSDAGKGKMDQGEALKFIEGLRLIERRELEGTFNERLDPFKGQLDVAMGDARLQIMLVIAVMGPPVLSDAVTKVLERARKEFDSRGPVLDYRVYGVADFHQQLRQDLAPKPIDVEATMTGWIKRDTPFEAWQGTVAVRDVAQWFSEHGDGLYEQNVRKSLGLTRINSGIKETLLNEPENFWYFNNGITVLCDSIEPHWPGRRKPDEPVKLMMNGVSVVNGAQTVSAIHEAMQQDAQRVDDADVTVRAFSLGQDRPAYAKRITETTNTQNDVSQRDFIALDGAQAAIREDFLLSLGKTYVYKRGEPDPSPDAGCSVEHAAVALACAHRSPDLAVRASQGTDTLWERGSSGSYPRLFGEGPTAYRIWRLVQARRVVGAALDARRKELHGRAADMARRGELLITHLVFQLLDLEDVGEHGFDVGAMLDRIPDLTGQVLTWLIYHVDAEYGPNSFLSTTFTDETRCKDLAKLVLDDVRGGGSIPSLRDDYRPPKRRPRKQRRPNAVPTLVSAGRLADGTRLTYRPQHNSEILAVRDWVAEDQRRATATWVNDRRNCLLWAYDGQRYSATGLVIHIWELSGYERSPVSVQGPGRWTLDDGQSLWELAVEIFKRNEEN</sequence>
<evidence type="ECO:0000313" key="3">
    <source>
        <dbReference type="EMBL" id="MFA1540607.1"/>
    </source>
</evidence>
<dbReference type="EMBL" id="JAXCEI010000007">
    <property type="protein sequence ID" value="MFA1540607.1"/>
    <property type="molecule type" value="Genomic_DNA"/>
</dbReference>
<gene>
    <name evidence="3" type="ORF">SM611_16900</name>
</gene>
<keyword evidence="4" id="KW-1185">Reference proteome</keyword>
<feature type="region of interest" description="Disordered" evidence="1">
    <location>
        <begin position="578"/>
        <end position="601"/>
    </location>
</feature>
<protein>
    <submittedName>
        <fullName evidence="3">AIPR family protein</fullName>
    </submittedName>
</protein>
<evidence type="ECO:0000313" key="4">
    <source>
        <dbReference type="Proteomes" id="UP001569963"/>
    </source>
</evidence>